<keyword evidence="3" id="KW-0548">Nucleotidyltransferase</keyword>
<dbReference type="eggNOG" id="COG1624">
    <property type="taxonomic scope" value="Bacteria"/>
</dbReference>
<keyword evidence="8" id="KW-1185">Reference proteome</keyword>
<dbReference type="RefSeq" id="WP_006522999.1">
    <property type="nucleotide sequence ID" value="NC_021184.1"/>
</dbReference>
<dbReference type="PANTHER" id="PTHR34185:SF1">
    <property type="entry name" value="DIADENYLATE CYCLASE"/>
    <property type="match status" value="1"/>
</dbReference>
<dbReference type="InterPro" id="IPR036888">
    <property type="entry name" value="DNA_integrity_DisA_N_sf"/>
</dbReference>
<organism evidence="7 8">
    <name type="scientific">Desulfoscipio gibsoniae DSM 7213</name>
    <dbReference type="NCBI Taxonomy" id="767817"/>
    <lineage>
        <taxon>Bacteria</taxon>
        <taxon>Bacillati</taxon>
        <taxon>Bacillota</taxon>
        <taxon>Clostridia</taxon>
        <taxon>Eubacteriales</taxon>
        <taxon>Desulfallaceae</taxon>
        <taxon>Desulfoscipio</taxon>
    </lineage>
</organism>
<dbReference type="PANTHER" id="PTHR34185">
    <property type="entry name" value="DIADENYLATE CYCLASE"/>
    <property type="match status" value="1"/>
</dbReference>
<evidence type="ECO:0000313" key="8">
    <source>
        <dbReference type="Proteomes" id="UP000013520"/>
    </source>
</evidence>
<keyword evidence="5" id="KW-0067">ATP-binding</keyword>
<dbReference type="Proteomes" id="UP000013520">
    <property type="component" value="Chromosome"/>
</dbReference>
<dbReference type="KEGG" id="dgi:Desgi_2340"/>
<name>R4KJG3_9FIRM</name>
<accession>R4KJG3</accession>
<evidence type="ECO:0000256" key="3">
    <source>
        <dbReference type="ARBA" id="ARBA00022695"/>
    </source>
</evidence>
<evidence type="ECO:0000256" key="5">
    <source>
        <dbReference type="ARBA" id="ARBA00022840"/>
    </source>
</evidence>
<dbReference type="GO" id="GO:0005524">
    <property type="term" value="F:ATP binding"/>
    <property type="evidence" value="ECO:0007669"/>
    <property type="project" value="UniProtKB-KW"/>
</dbReference>
<evidence type="ECO:0000259" key="6">
    <source>
        <dbReference type="PROSITE" id="PS51794"/>
    </source>
</evidence>
<dbReference type="HOGENOM" id="CLU_116655_0_0_9"/>
<keyword evidence="4" id="KW-0547">Nucleotide-binding</keyword>
<protein>
    <recommendedName>
        <fullName evidence="6">DAC domain-containing protein</fullName>
    </recommendedName>
</protein>
<proteinExistence type="predicted"/>
<dbReference type="Gene3D" id="3.40.1700.10">
    <property type="entry name" value="DNA integrity scanning protein, DisA, N-terminal domain"/>
    <property type="match status" value="1"/>
</dbReference>
<dbReference type="InterPro" id="IPR050338">
    <property type="entry name" value="DisA"/>
</dbReference>
<evidence type="ECO:0000313" key="7">
    <source>
        <dbReference type="EMBL" id="AGL01757.1"/>
    </source>
</evidence>
<gene>
    <name evidence="7" type="ORF">Desgi_2340</name>
</gene>
<dbReference type="AlphaFoldDB" id="R4KJG3"/>
<evidence type="ECO:0000256" key="2">
    <source>
        <dbReference type="ARBA" id="ARBA00022679"/>
    </source>
</evidence>
<reference evidence="7 8" key="1">
    <citation type="submission" date="2012-01" db="EMBL/GenBank/DDBJ databases">
        <title>Complete sequence of Desulfotomaculum gibsoniae DSM 7213.</title>
        <authorList>
            <consortium name="US DOE Joint Genome Institute"/>
            <person name="Lucas S."/>
            <person name="Han J."/>
            <person name="Lapidus A."/>
            <person name="Cheng J.-F."/>
            <person name="Goodwin L."/>
            <person name="Pitluck S."/>
            <person name="Peters L."/>
            <person name="Ovchinnikova G."/>
            <person name="Teshima H."/>
            <person name="Detter J.C."/>
            <person name="Han C."/>
            <person name="Tapia R."/>
            <person name="Land M."/>
            <person name="Hauser L."/>
            <person name="Kyrpides N."/>
            <person name="Ivanova N."/>
            <person name="Pagani I."/>
            <person name="Parshina S."/>
            <person name="Plugge C."/>
            <person name="Muyzer G."/>
            <person name="Kuever J."/>
            <person name="Ivanova A."/>
            <person name="Nazina T."/>
            <person name="Klenk H.-P."/>
            <person name="Brambilla E."/>
            <person name="Spring S."/>
            <person name="Stams A.F."/>
            <person name="Woyke T."/>
        </authorList>
    </citation>
    <scope>NUCLEOTIDE SEQUENCE [LARGE SCALE GENOMIC DNA]</scope>
    <source>
        <strain evidence="7 8">DSM 7213</strain>
    </source>
</reference>
<feature type="domain" description="DAC" evidence="6">
    <location>
        <begin position="59"/>
        <end position="209"/>
    </location>
</feature>
<dbReference type="SUPFAM" id="SSF143597">
    <property type="entry name" value="YojJ-like"/>
    <property type="match status" value="1"/>
</dbReference>
<dbReference type="PROSITE" id="PS51794">
    <property type="entry name" value="DAC"/>
    <property type="match status" value="1"/>
</dbReference>
<comment type="catalytic activity">
    <reaction evidence="1">
        <text>2 ATP = 3',3'-c-di-AMP + 2 diphosphate</text>
        <dbReference type="Rhea" id="RHEA:35655"/>
        <dbReference type="ChEBI" id="CHEBI:30616"/>
        <dbReference type="ChEBI" id="CHEBI:33019"/>
        <dbReference type="ChEBI" id="CHEBI:71500"/>
        <dbReference type="EC" id="2.7.7.85"/>
    </reaction>
</comment>
<dbReference type="GO" id="GO:0004016">
    <property type="term" value="F:adenylate cyclase activity"/>
    <property type="evidence" value="ECO:0007669"/>
    <property type="project" value="TreeGrafter"/>
</dbReference>
<evidence type="ECO:0000256" key="1">
    <source>
        <dbReference type="ARBA" id="ARBA00000877"/>
    </source>
</evidence>
<sequence>MPISVKDLPQNLDITLKHNFKDLCELAWETQGVIEANKPCEEIFEQFTKIKNTIDYIESLILTSQLKNCFLPDIPYMKELFKAIQHLSIKGYGALIAIQREDDIKEVIDVTHIGVQLDAKLSNRLLESIFYPGSPLHDGAVVIKGDRIFSAGCVLPLSKKVVPEKKLGTRHMAALGLSEICDAVIFVVSEETRKITIAFKGELFTNIHQGMHLHF</sequence>
<dbReference type="Pfam" id="PF02457">
    <property type="entry name" value="DAC"/>
    <property type="match status" value="1"/>
</dbReference>
<evidence type="ECO:0000256" key="4">
    <source>
        <dbReference type="ARBA" id="ARBA00022741"/>
    </source>
</evidence>
<keyword evidence="2" id="KW-0808">Transferase</keyword>
<dbReference type="STRING" id="767817.Desgi_2340"/>
<dbReference type="EMBL" id="CP003273">
    <property type="protein sequence ID" value="AGL01757.1"/>
    <property type="molecule type" value="Genomic_DNA"/>
</dbReference>
<dbReference type="OrthoDB" id="9807385at2"/>
<dbReference type="GO" id="GO:0106408">
    <property type="term" value="F:diadenylate cyclase activity"/>
    <property type="evidence" value="ECO:0007669"/>
    <property type="project" value="UniProtKB-EC"/>
</dbReference>
<dbReference type="InterPro" id="IPR003390">
    <property type="entry name" value="DNA_integrity_scan_DisA_N"/>
</dbReference>